<protein>
    <submittedName>
        <fullName evidence="2">Uncharacterized protein</fullName>
    </submittedName>
</protein>
<keyword evidence="3" id="KW-1185">Reference proteome</keyword>
<dbReference type="Proteomes" id="UP000322699">
    <property type="component" value="Unassembled WGS sequence"/>
</dbReference>
<feature type="transmembrane region" description="Helical" evidence="1">
    <location>
        <begin position="45"/>
        <end position="69"/>
    </location>
</feature>
<evidence type="ECO:0000256" key="1">
    <source>
        <dbReference type="SAM" id="Phobius"/>
    </source>
</evidence>
<sequence>MTTTERLWRSQIQINTCKHRASFTLLFACRLIRRVCFGSQHRSRLLAFLFSLTVSNLFPMQAVLNSAIFRISRFVDSMLS</sequence>
<evidence type="ECO:0000313" key="3">
    <source>
        <dbReference type="Proteomes" id="UP000322699"/>
    </source>
</evidence>
<proteinExistence type="predicted"/>
<name>A0A5B1CHH2_9BACT</name>
<keyword evidence="1" id="KW-0472">Membrane</keyword>
<organism evidence="2 3">
    <name type="scientific">Rubripirellula obstinata</name>
    <dbReference type="NCBI Taxonomy" id="406547"/>
    <lineage>
        <taxon>Bacteria</taxon>
        <taxon>Pseudomonadati</taxon>
        <taxon>Planctomycetota</taxon>
        <taxon>Planctomycetia</taxon>
        <taxon>Pirellulales</taxon>
        <taxon>Pirellulaceae</taxon>
        <taxon>Rubripirellula</taxon>
    </lineage>
</organism>
<keyword evidence="1" id="KW-0812">Transmembrane</keyword>
<gene>
    <name evidence="2" type="ORF">LF1_11860</name>
</gene>
<reference evidence="2 3" key="1">
    <citation type="submission" date="2019-08" db="EMBL/GenBank/DDBJ databases">
        <title>Deep-cultivation of Planctomycetes and their phenomic and genomic characterization uncovers novel biology.</title>
        <authorList>
            <person name="Wiegand S."/>
            <person name="Jogler M."/>
            <person name="Boedeker C."/>
            <person name="Pinto D."/>
            <person name="Vollmers J."/>
            <person name="Rivas-Marin E."/>
            <person name="Kohn T."/>
            <person name="Peeters S.H."/>
            <person name="Heuer A."/>
            <person name="Rast P."/>
            <person name="Oberbeckmann S."/>
            <person name="Bunk B."/>
            <person name="Jeske O."/>
            <person name="Meyerdierks A."/>
            <person name="Storesund J.E."/>
            <person name="Kallscheuer N."/>
            <person name="Luecker S."/>
            <person name="Lage O.M."/>
            <person name="Pohl T."/>
            <person name="Merkel B.J."/>
            <person name="Hornburger P."/>
            <person name="Mueller R.-W."/>
            <person name="Bruemmer F."/>
            <person name="Labrenz M."/>
            <person name="Spormann A.M."/>
            <person name="Op Den Camp H."/>
            <person name="Overmann J."/>
            <person name="Amann R."/>
            <person name="Jetten M.S.M."/>
            <person name="Mascher T."/>
            <person name="Medema M.H."/>
            <person name="Devos D.P."/>
            <person name="Kaster A.-K."/>
            <person name="Ovreas L."/>
            <person name="Rohde M."/>
            <person name="Galperin M.Y."/>
            <person name="Jogler C."/>
        </authorList>
    </citation>
    <scope>NUCLEOTIDE SEQUENCE [LARGE SCALE GENOMIC DNA]</scope>
    <source>
        <strain evidence="2 3">LF1</strain>
    </source>
</reference>
<dbReference type="AlphaFoldDB" id="A0A5B1CHH2"/>
<comment type="caution">
    <text evidence="2">The sequence shown here is derived from an EMBL/GenBank/DDBJ whole genome shotgun (WGS) entry which is preliminary data.</text>
</comment>
<evidence type="ECO:0000313" key="2">
    <source>
        <dbReference type="EMBL" id="KAA1258664.1"/>
    </source>
</evidence>
<dbReference type="EMBL" id="VRLW01000001">
    <property type="protein sequence ID" value="KAA1258664.1"/>
    <property type="molecule type" value="Genomic_DNA"/>
</dbReference>
<accession>A0A5B1CHH2</accession>
<keyword evidence="1" id="KW-1133">Transmembrane helix</keyword>